<evidence type="ECO:0000313" key="1">
    <source>
        <dbReference type="EMBL" id="PSH56172.1"/>
    </source>
</evidence>
<evidence type="ECO:0000313" key="2">
    <source>
        <dbReference type="Proteomes" id="UP000241158"/>
    </source>
</evidence>
<organism evidence="1 2">
    <name type="scientific">Phyllobacterium endophyticum</name>
    <dbReference type="NCBI Taxonomy" id="1149773"/>
    <lineage>
        <taxon>Bacteria</taxon>
        <taxon>Pseudomonadati</taxon>
        <taxon>Pseudomonadota</taxon>
        <taxon>Alphaproteobacteria</taxon>
        <taxon>Hyphomicrobiales</taxon>
        <taxon>Phyllobacteriaceae</taxon>
        <taxon>Phyllobacterium</taxon>
    </lineage>
</organism>
<accession>A0A2P7APM6</accession>
<reference evidence="2" key="1">
    <citation type="submission" date="2017-11" db="EMBL/GenBank/DDBJ databases">
        <authorList>
            <person name="Kuznetsova I."/>
            <person name="Sazanova A."/>
            <person name="Chirak E."/>
            <person name="Safronova V."/>
            <person name="Willems A."/>
        </authorList>
    </citation>
    <scope>NUCLEOTIDE SEQUENCE [LARGE SCALE GENOMIC DNA]</scope>
    <source>
        <strain evidence="2">PEPV15</strain>
    </source>
</reference>
<keyword evidence="2" id="KW-1185">Reference proteome</keyword>
<gene>
    <name evidence="1" type="ORF">CU100_21525</name>
</gene>
<dbReference type="AlphaFoldDB" id="A0A2P7APM6"/>
<proteinExistence type="predicted"/>
<dbReference type="EMBL" id="PGGN01000004">
    <property type="protein sequence ID" value="PSH56172.1"/>
    <property type="molecule type" value="Genomic_DNA"/>
</dbReference>
<dbReference type="Proteomes" id="UP000241158">
    <property type="component" value="Unassembled WGS sequence"/>
</dbReference>
<name>A0A2P7APM6_9HYPH</name>
<sequence>MLMRNHSVRYDTRESVMAALVELMALQVPVEDVAPVLCTIGPVDLDLLADCMHDAGFRDDRQIAA</sequence>
<protein>
    <submittedName>
        <fullName evidence="1">Uncharacterized protein</fullName>
    </submittedName>
</protein>
<comment type="caution">
    <text evidence="1">The sequence shown here is derived from an EMBL/GenBank/DDBJ whole genome shotgun (WGS) entry which is preliminary data.</text>
</comment>